<organism evidence="1 2">
    <name type="scientific">Aestuariispira insulae</name>
    <dbReference type="NCBI Taxonomy" id="1461337"/>
    <lineage>
        <taxon>Bacteria</taxon>
        <taxon>Pseudomonadati</taxon>
        <taxon>Pseudomonadota</taxon>
        <taxon>Alphaproteobacteria</taxon>
        <taxon>Rhodospirillales</taxon>
        <taxon>Kiloniellaceae</taxon>
        <taxon>Aestuariispira</taxon>
    </lineage>
</organism>
<gene>
    <name evidence="1" type="ORF">DFP90_1245</name>
</gene>
<dbReference type="InterPro" id="IPR016032">
    <property type="entry name" value="Sig_transdc_resp-reg_C-effctor"/>
</dbReference>
<dbReference type="AlphaFoldDB" id="A0A3D9H1E7"/>
<name>A0A3D9H1E7_9PROT</name>
<keyword evidence="2" id="KW-1185">Reference proteome</keyword>
<dbReference type="GO" id="GO:0006355">
    <property type="term" value="P:regulation of DNA-templated transcription"/>
    <property type="evidence" value="ECO:0007669"/>
    <property type="project" value="InterPro"/>
</dbReference>
<sequence>MLGQEVASKRIADEMAEILGAENEAEARYAFLAALSYRSCIVTTLLSFKRLERPRNVKMIWLEVLFQGEGVNHDADYDDDLREMERLLPNSVVFGVLNRLGPIRFRKFLKYVPKARRIIEQAFAKTGLKSFEEIVFAPILYEDRHFISHFYFPGKVENLVIQDINTLTKVYFGKWGPDLVESRPPVSADAEKVFLNPDELDVMRWLVAGKSASDTAVILNKSYQSVRYTADKVKDRLGFASLSQTLVCVAKQYHIDPLNPEL</sequence>
<proteinExistence type="predicted"/>
<dbReference type="Proteomes" id="UP000256845">
    <property type="component" value="Unassembled WGS sequence"/>
</dbReference>
<dbReference type="GO" id="GO:0003677">
    <property type="term" value="F:DNA binding"/>
    <property type="evidence" value="ECO:0007669"/>
    <property type="project" value="InterPro"/>
</dbReference>
<dbReference type="SUPFAM" id="SSF46894">
    <property type="entry name" value="C-terminal effector domain of the bipartite response regulators"/>
    <property type="match status" value="1"/>
</dbReference>
<evidence type="ECO:0000313" key="1">
    <source>
        <dbReference type="EMBL" id="RED43347.1"/>
    </source>
</evidence>
<reference evidence="1 2" key="1">
    <citation type="submission" date="2018-07" db="EMBL/GenBank/DDBJ databases">
        <title>Genomic Encyclopedia of Type Strains, Phase III (KMG-III): the genomes of soil and plant-associated and newly described type strains.</title>
        <authorList>
            <person name="Whitman W."/>
        </authorList>
    </citation>
    <scope>NUCLEOTIDE SEQUENCE [LARGE SCALE GENOMIC DNA]</scope>
    <source>
        <strain evidence="1 2">CECT 8488</strain>
    </source>
</reference>
<protein>
    <submittedName>
        <fullName evidence="1">Regulatory LuxR family protein</fullName>
    </submittedName>
</protein>
<accession>A0A3D9H1E7</accession>
<evidence type="ECO:0000313" key="2">
    <source>
        <dbReference type="Proteomes" id="UP000256845"/>
    </source>
</evidence>
<dbReference type="EMBL" id="QRDW01000024">
    <property type="protein sequence ID" value="RED43347.1"/>
    <property type="molecule type" value="Genomic_DNA"/>
</dbReference>
<comment type="caution">
    <text evidence="1">The sequence shown here is derived from an EMBL/GenBank/DDBJ whole genome shotgun (WGS) entry which is preliminary data.</text>
</comment>